<keyword evidence="3" id="KW-1185">Reference proteome</keyword>
<feature type="region of interest" description="Disordered" evidence="1">
    <location>
        <begin position="1"/>
        <end position="20"/>
    </location>
</feature>
<gene>
    <name evidence="2" type="ORF">VNO77_02716</name>
</gene>
<proteinExistence type="predicted"/>
<dbReference type="Proteomes" id="UP001367508">
    <property type="component" value="Unassembled WGS sequence"/>
</dbReference>
<accession>A0AAN9R663</accession>
<name>A0AAN9R663_CANGL</name>
<evidence type="ECO:0000256" key="1">
    <source>
        <dbReference type="SAM" id="MobiDB-lite"/>
    </source>
</evidence>
<evidence type="ECO:0000313" key="2">
    <source>
        <dbReference type="EMBL" id="KAK7360707.1"/>
    </source>
</evidence>
<organism evidence="2 3">
    <name type="scientific">Canavalia gladiata</name>
    <name type="common">Sword bean</name>
    <name type="synonym">Dolichos gladiatus</name>
    <dbReference type="NCBI Taxonomy" id="3824"/>
    <lineage>
        <taxon>Eukaryota</taxon>
        <taxon>Viridiplantae</taxon>
        <taxon>Streptophyta</taxon>
        <taxon>Embryophyta</taxon>
        <taxon>Tracheophyta</taxon>
        <taxon>Spermatophyta</taxon>
        <taxon>Magnoliopsida</taxon>
        <taxon>eudicotyledons</taxon>
        <taxon>Gunneridae</taxon>
        <taxon>Pentapetalae</taxon>
        <taxon>rosids</taxon>
        <taxon>fabids</taxon>
        <taxon>Fabales</taxon>
        <taxon>Fabaceae</taxon>
        <taxon>Papilionoideae</taxon>
        <taxon>50 kb inversion clade</taxon>
        <taxon>NPAAA clade</taxon>
        <taxon>indigoferoid/millettioid clade</taxon>
        <taxon>Phaseoleae</taxon>
        <taxon>Canavalia</taxon>
    </lineage>
</organism>
<protein>
    <submittedName>
        <fullName evidence="2">Uncharacterized protein</fullName>
    </submittedName>
</protein>
<reference evidence="2 3" key="1">
    <citation type="submission" date="2024-01" db="EMBL/GenBank/DDBJ databases">
        <title>The genomes of 5 underutilized Papilionoideae crops provide insights into root nodulation and disease resistanc.</title>
        <authorList>
            <person name="Jiang F."/>
        </authorList>
    </citation>
    <scope>NUCLEOTIDE SEQUENCE [LARGE SCALE GENOMIC DNA]</scope>
    <source>
        <strain evidence="2">LVBAO_FW01</strain>
        <tissue evidence="2">Leaves</tissue>
    </source>
</reference>
<sequence length="95" mass="10594">MTERRAPGRPEFISGTSLRRGPAVTPRLHLRALEIAFPSFFQYSPPLSKPPVMTNLPSPKFPNSSPIQAPVITSLPLPNFRDSMPILPPPFFPHH</sequence>
<comment type="caution">
    <text evidence="2">The sequence shown here is derived from an EMBL/GenBank/DDBJ whole genome shotgun (WGS) entry which is preliminary data.</text>
</comment>
<dbReference type="AlphaFoldDB" id="A0AAN9R663"/>
<dbReference type="EMBL" id="JAYMYQ010000001">
    <property type="protein sequence ID" value="KAK7360707.1"/>
    <property type="molecule type" value="Genomic_DNA"/>
</dbReference>
<evidence type="ECO:0000313" key="3">
    <source>
        <dbReference type="Proteomes" id="UP001367508"/>
    </source>
</evidence>